<evidence type="ECO:0000313" key="17">
    <source>
        <dbReference type="Proteomes" id="UP000250572"/>
    </source>
</evidence>
<dbReference type="GO" id="GO:0032783">
    <property type="term" value="C:super elongation complex"/>
    <property type="evidence" value="ECO:0007669"/>
    <property type="project" value="TreeGrafter"/>
</dbReference>
<evidence type="ECO:0000256" key="7">
    <source>
        <dbReference type="ARBA" id="ARBA00023015"/>
    </source>
</evidence>
<comment type="similarity">
    <text evidence="2">Belongs to the AF4 family.</text>
</comment>
<feature type="compositionally biased region" description="Polar residues" evidence="13">
    <location>
        <begin position="639"/>
        <end position="649"/>
    </location>
</feature>
<feature type="compositionally biased region" description="Polar residues" evidence="13">
    <location>
        <begin position="553"/>
        <end position="563"/>
    </location>
</feature>
<dbReference type="AlphaFoldDB" id="A0A315VUM4"/>
<evidence type="ECO:0000256" key="14">
    <source>
        <dbReference type="SAM" id="SignalP"/>
    </source>
</evidence>
<dbReference type="EMBL" id="NHOQ01001156">
    <property type="protein sequence ID" value="PWA26899.1"/>
    <property type="molecule type" value="Genomic_DNA"/>
</dbReference>
<keyword evidence="10" id="KW-0539">Nucleus</keyword>
<keyword evidence="7" id="KW-0805">Transcription regulation</keyword>
<protein>
    <recommendedName>
        <fullName evidence="3">AF4/FMR2 family member lilli</fullName>
    </recommendedName>
    <alternativeName>
        <fullName evidence="12">Protein lilliputian</fullName>
    </alternativeName>
</protein>
<feature type="compositionally biased region" description="Low complexity" evidence="13">
    <location>
        <begin position="1168"/>
        <end position="1182"/>
    </location>
</feature>
<keyword evidence="14" id="KW-0732">Signal</keyword>
<feature type="compositionally biased region" description="Basic and acidic residues" evidence="13">
    <location>
        <begin position="983"/>
        <end position="995"/>
    </location>
</feature>
<keyword evidence="8" id="KW-0238">DNA-binding</keyword>
<dbReference type="STRING" id="33528.ENSGAFP00000018209"/>
<dbReference type="Proteomes" id="UP000250572">
    <property type="component" value="Unassembled WGS sequence"/>
</dbReference>
<evidence type="ECO:0000313" key="16">
    <source>
        <dbReference type="EMBL" id="PWA26899.1"/>
    </source>
</evidence>
<feature type="region of interest" description="Disordered" evidence="13">
    <location>
        <begin position="636"/>
        <end position="779"/>
    </location>
</feature>
<feature type="compositionally biased region" description="Low complexity" evidence="13">
    <location>
        <begin position="313"/>
        <end position="332"/>
    </location>
</feature>
<evidence type="ECO:0000256" key="5">
    <source>
        <dbReference type="ARBA" id="ARBA00022553"/>
    </source>
</evidence>
<feature type="compositionally biased region" description="Polar residues" evidence="13">
    <location>
        <begin position="927"/>
        <end position="941"/>
    </location>
</feature>
<dbReference type="PANTHER" id="PTHR10528:SF17">
    <property type="entry name" value="AF4_FMR2 FAMILY MEMBER LILLI"/>
    <property type="match status" value="1"/>
</dbReference>
<feature type="region of interest" description="Disordered" evidence="13">
    <location>
        <begin position="871"/>
        <end position="1029"/>
    </location>
</feature>
<evidence type="ECO:0000256" key="3">
    <source>
        <dbReference type="ARBA" id="ARBA00021888"/>
    </source>
</evidence>
<evidence type="ECO:0000259" key="15">
    <source>
        <dbReference type="Pfam" id="PF18876"/>
    </source>
</evidence>
<dbReference type="GO" id="GO:0010468">
    <property type="term" value="P:regulation of gene expression"/>
    <property type="evidence" value="ECO:0007669"/>
    <property type="project" value="InterPro"/>
</dbReference>
<feature type="compositionally biased region" description="Basic residues" evidence="13">
    <location>
        <begin position="828"/>
        <end position="838"/>
    </location>
</feature>
<feature type="compositionally biased region" description="Basic and acidic residues" evidence="13">
    <location>
        <begin position="741"/>
        <end position="770"/>
    </location>
</feature>
<dbReference type="Pfam" id="PF05110">
    <property type="entry name" value="AF-4"/>
    <property type="match status" value="1"/>
</dbReference>
<feature type="compositionally biased region" description="Polar residues" evidence="13">
    <location>
        <begin position="660"/>
        <end position="689"/>
    </location>
</feature>
<evidence type="ECO:0000256" key="2">
    <source>
        <dbReference type="ARBA" id="ARBA00007354"/>
    </source>
</evidence>
<keyword evidence="5" id="KW-0597">Phosphoprotein</keyword>
<organism evidence="16 17">
    <name type="scientific">Gambusia affinis</name>
    <name type="common">Western mosquitofish</name>
    <name type="synonym">Heterandria affinis</name>
    <dbReference type="NCBI Taxonomy" id="33528"/>
    <lineage>
        <taxon>Eukaryota</taxon>
        <taxon>Metazoa</taxon>
        <taxon>Chordata</taxon>
        <taxon>Craniata</taxon>
        <taxon>Vertebrata</taxon>
        <taxon>Euteleostomi</taxon>
        <taxon>Actinopterygii</taxon>
        <taxon>Neopterygii</taxon>
        <taxon>Teleostei</taxon>
        <taxon>Neoteleostei</taxon>
        <taxon>Acanthomorphata</taxon>
        <taxon>Ovalentaria</taxon>
        <taxon>Atherinomorphae</taxon>
        <taxon>Cyprinodontiformes</taxon>
        <taxon>Poeciliidae</taxon>
        <taxon>Poeciliinae</taxon>
        <taxon>Gambusia</taxon>
    </lineage>
</organism>
<proteinExistence type="inferred from homology"/>
<gene>
    <name evidence="16" type="ORF">CCH79_00001013</name>
</gene>
<dbReference type="Gene3D" id="6.10.250.2670">
    <property type="match status" value="1"/>
</dbReference>
<dbReference type="Pfam" id="PF18876">
    <property type="entry name" value="AFF4_CHD"/>
    <property type="match status" value="1"/>
</dbReference>
<feature type="compositionally biased region" description="Polar residues" evidence="13">
    <location>
        <begin position="275"/>
        <end position="312"/>
    </location>
</feature>
<feature type="region of interest" description="Disordered" evidence="13">
    <location>
        <begin position="821"/>
        <end position="846"/>
    </location>
</feature>
<feature type="region of interest" description="Disordered" evidence="13">
    <location>
        <begin position="568"/>
        <end position="621"/>
    </location>
</feature>
<keyword evidence="9" id="KW-0804">Transcription</keyword>
<feature type="region of interest" description="Disordered" evidence="13">
    <location>
        <begin position="544"/>
        <end position="563"/>
    </location>
</feature>
<evidence type="ECO:0000256" key="6">
    <source>
        <dbReference type="ARBA" id="ARBA00022788"/>
    </source>
</evidence>
<dbReference type="PANTHER" id="PTHR10528">
    <property type="entry name" value="AF4/FMR2 FAMILY MEMBER"/>
    <property type="match status" value="1"/>
</dbReference>
<feature type="compositionally biased region" description="Low complexity" evidence="13">
    <location>
        <begin position="696"/>
        <end position="717"/>
    </location>
</feature>
<evidence type="ECO:0000256" key="13">
    <source>
        <dbReference type="SAM" id="MobiDB-lite"/>
    </source>
</evidence>
<dbReference type="InterPro" id="IPR043640">
    <property type="entry name" value="AF4/FMR2_CHD"/>
</dbReference>
<feature type="compositionally biased region" description="Basic and acidic residues" evidence="13">
    <location>
        <begin position="942"/>
        <end position="952"/>
    </location>
</feature>
<evidence type="ECO:0000256" key="1">
    <source>
        <dbReference type="ARBA" id="ARBA00004123"/>
    </source>
</evidence>
<dbReference type="GO" id="GO:0007366">
    <property type="term" value="P:periodic partitioning by pair rule gene"/>
    <property type="evidence" value="ECO:0007669"/>
    <property type="project" value="UniProtKB-KW"/>
</dbReference>
<comment type="function">
    <text evidence="11">Has a role in transcriptional regulation. Acts in parallel with the Ras/MAPK and the PI3K/PKB pathways in the control of cell identity and cellular growth. Essential for regulation of the cytoskeleton and cell growth but not for cell proliferation or growth rate. Required specifically for the microtubule-based basal transport of lipid droplets. Plays a partially redundant function downstream of Raf in cell fate specification in the developing eye. Pair-rule protein that regulates embryonic cellularization, gastrulation and segmentation.</text>
</comment>
<keyword evidence="4" id="KW-0217">Developmental protein</keyword>
<feature type="compositionally biased region" description="Basic and acidic residues" evidence="13">
    <location>
        <begin position="606"/>
        <end position="618"/>
    </location>
</feature>
<feature type="compositionally biased region" description="Polar residues" evidence="13">
    <location>
        <begin position="576"/>
        <end position="585"/>
    </location>
</feature>
<evidence type="ECO:0000256" key="4">
    <source>
        <dbReference type="ARBA" id="ARBA00022473"/>
    </source>
</evidence>
<feature type="compositionally biased region" description="Basic and acidic residues" evidence="13">
    <location>
        <begin position="379"/>
        <end position="390"/>
    </location>
</feature>
<feature type="compositionally biased region" description="Basic and acidic residues" evidence="13">
    <location>
        <begin position="889"/>
        <end position="908"/>
    </location>
</feature>
<evidence type="ECO:0000256" key="8">
    <source>
        <dbReference type="ARBA" id="ARBA00023125"/>
    </source>
</evidence>
<feature type="domain" description="AF4/FMR2 C-terminal homology" evidence="15">
    <location>
        <begin position="1111"/>
        <end position="1269"/>
    </location>
</feature>
<comment type="caution">
    <text evidence="16">The sequence shown here is derived from an EMBL/GenBank/DDBJ whole genome shotgun (WGS) entry which is preliminary data.</text>
</comment>
<evidence type="ECO:0000256" key="12">
    <source>
        <dbReference type="ARBA" id="ARBA00032149"/>
    </source>
</evidence>
<feature type="chain" id="PRO_5016444666" description="AF4/FMR2 family member lilli" evidence="14">
    <location>
        <begin position="26"/>
        <end position="1270"/>
    </location>
</feature>
<evidence type="ECO:0000256" key="11">
    <source>
        <dbReference type="ARBA" id="ARBA00024653"/>
    </source>
</evidence>
<dbReference type="InterPro" id="IPR007797">
    <property type="entry name" value="AF4/FMR2"/>
</dbReference>
<dbReference type="GO" id="GO:0003677">
    <property type="term" value="F:DNA binding"/>
    <property type="evidence" value="ECO:0007669"/>
    <property type="project" value="UniProtKB-KW"/>
</dbReference>
<feature type="compositionally biased region" description="Polar residues" evidence="13">
    <location>
        <begin position="871"/>
        <end position="882"/>
    </location>
</feature>
<keyword evidence="6" id="KW-0562">Pair-rule protein</keyword>
<sequence>MTGYLTVCLLAFGLLSHLLLATGAAKCTEKDTLLVPKPSSMKLPTDCLIECSSMTYAKKLQLRDNHNIRITDSTEGDPGEYCWSTKLKCLEGDSFTNAYVVLPVDVSAMENERLEVRTTGPTAAMLHANNRPTTIAESCGHIYEPVTGPCQFVLSLEFSKSVCCINEEALICLAWSQIFAAPLIAMAASCWDCCHSHNEERNLLRRRAWEQRIQETSQTKEVNAENAPLFAEPYKTNKADELSDRIQRMLGSYEDVNNPVPSSLEALPIPSYVSLSQSDQNQPVAEQSNKTLSHSQDLHMSTTQHSQKGTSNSVYSSSPSHRGHSSRFSSASPTNSQSSHLGHHIKESEVFPDLRGAVSLPQEVTAPSPDAKPLPVLHSCDHDTNTDTRDTFKRDQLQGSPDLSSGLTGSVTVFTLNSRLSPINPPPPQAKTNTLPSQTFPSLLSSKQAGLVMTQKPTAYVRPMDGQDQVVQKSPELKPSPEHYAPLPELINKTDIAKTMKVPQFFEASSDEVLCVEDILREMTQPWPPLLTAICTPTYEPSKSQIPAKEAEQVSSCPEQKSLEFSSKDSSHCKRLNSSNSFEATHSSDVEMRSSNDSSLESDSDISIKEPPESKLVEIEPDAAAASDRIWRLEERVSSHQQTFSTDRQISADASEESKSFSQPKALTENMAATQQSSESVQDASFSQNKGKKSLSDGGSRSSSSSSSSSRRLSKPSAARGPKRTETALSVKSEGLATPKTEQHFTENPKVKSKTMEHNKETKKDAERTKYPKHKRAGTEVTPALHGRCPTCGIHHPKSCCCSAQSPAQPAAPVGVSCPKNSTETKVPHKSTHKHSHKSSQAAKGWWDQYQPPKSLLVRIDIGLLSRVPLKSTNNKGISSNAKRPALAIEKDEASRESSKAHRPEKSNKKSQNVETKSPPKKKLKLENQTTSLSRASVKVESSNKPDKEQKKAQKTSQDLATSKDATKAPKVHNPCSAMVLKTSKENTKGKDSNKHKTIQGKHPQPSLHKKFQAKTPKSGLVVPSNLKPQRGAVSNRSLLNFDKRQYPVNHYIKEAKKLKHKADAEQDKLSKAFTYLEAAMFFVESGIAMEKDPQISGSSYTMLAETVELLNLKCQSLLHMAMFRHKQKTATKLSKTLTDHFQNFAQVSRKQHSSAKLAETPSPSVPSPASSSSGTGSNHSGSGIAAVGSTVVIPQGIEQVASSYVNITTLFLSAHDIWEQAEELALKGSGVLTELDASMGPLSLMSNMSFMVRYVRQGVNWLRLDSRKL</sequence>
<feature type="region of interest" description="Disordered" evidence="13">
    <location>
        <begin position="1153"/>
        <end position="1182"/>
    </location>
</feature>
<name>A0A315VUM4_GAMAF</name>
<feature type="region of interest" description="Disordered" evidence="13">
    <location>
        <begin position="363"/>
        <end position="390"/>
    </location>
</feature>
<feature type="region of interest" description="Disordered" evidence="13">
    <location>
        <begin position="275"/>
        <end position="342"/>
    </location>
</feature>
<comment type="subcellular location">
    <subcellularLocation>
        <location evidence="1">Nucleus</location>
    </subcellularLocation>
</comment>
<keyword evidence="17" id="KW-1185">Reference proteome</keyword>
<reference evidence="16 17" key="1">
    <citation type="journal article" date="2018" name="G3 (Bethesda)">
        <title>A High-Quality Reference Genome for the Invasive Mosquitofish Gambusia affinis Using a Chicago Library.</title>
        <authorList>
            <person name="Hoffberg S.L."/>
            <person name="Troendle N.J."/>
            <person name="Glenn T.C."/>
            <person name="Mahmud O."/>
            <person name="Louha S."/>
            <person name="Chalopin D."/>
            <person name="Bennetzen J.L."/>
            <person name="Mauricio R."/>
        </authorList>
    </citation>
    <scope>NUCLEOTIDE SEQUENCE [LARGE SCALE GENOMIC DNA]</scope>
    <source>
        <strain evidence="16">NE01/NJP1002.9</strain>
        <tissue evidence="16">Muscle</tissue>
    </source>
</reference>
<accession>A0A315VUM4</accession>
<evidence type="ECO:0000256" key="9">
    <source>
        <dbReference type="ARBA" id="ARBA00023163"/>
    </source>
</evidence>
<evidence type="ECO:0000256" key="10">
    <source>
        <dbReference type="ARBA" id="ARBA00023242"/>
    </source>
</evidence>
<feature type="signal peptide" evidence="14">
    <location>
        <begin position="1"/>
        <end position="25"/>
    </location>
</feature>